<evidence type="ECO:0000313" key="2">
    <source>
        <dbReference type="Proteomes" id="UP001341840"/>
    </source>
</evidence>
<organism evidence="1 2">
    <name type="scientific">Stylosanthes scabra</name>
    <dbReference type="NCBI Taxonomy" id="79078"/>
    <lineage>
        <taxon>Eukaryota</taxon>
        <taxon>Viridiplantae</taxon>
        <taxon>Streptophyta</taxon>
        <taxon>Embryophyta</taxon>
        <taxon>Tracheophyta</taxon>
        <taxon>Spermatophyta</taxon>
        <taxon>Magnoliopsida</taxon>
        <taxon>eudicotyledons</taxon>
        <taxon>Gunneridae</taxon>
        <taxon>Pentapetalae</taxon>
        <taxon>rosids</taxon>
        <taxon>fabids</taxon>
        <taxon>Fabales</taxon>
        <taxon>Fabaceae</taxon>
        <taxon>Papilionoideae</taxon>
        <taxon>50 kb inversion clade</taxon>
        <taxon>dalbergioids sensu lato</taxon>
        <taxon>Dalbergieae</taxon>
        <taxon>Pterocarpus clade</taxon>
        <taxon>Stylosanthes</taxon>
    </lineage>
</organism>
<reference evidence="1 2" key="1">
    <citation type="journal article" date="2023" name="Plants (Basel)">
        <title>Bridging the Gap: Combining Genomics and Transcriptomics Approaches to Understand Stylosanthes scabra, an Orphan Legume from the Brazilian Caatinga.</title>
        <authorList>
            <person name="Ferreira-Neto J.R.C."/>
            <person name="da Silva M.D."/>
            <person name="Binneck E."/>
            <person name="de Melo N.F."/>
            <person name="da Silva R.H."/>
            <person name="de Melo A.L.T.M."/>
            <person name="Pandolfi V."/>
            <person name="Bustamante F.O."/>
            <person name="Brasileiro-Vidal A.C."/>
            <person name="Benko-Iseppon A.M."/>
        </authorList>
    </citation>
    <scope>NUCLEOTIDE SEQUENCE [LARGE SCALE GENOMIC DNA]</scope>
    <source>
        <tissue evidence="1">Leaves</tissue>
    </source>
</reference>
<protein>
    <submittedName>
        <fullName evidence="1">Uncharacterized protein</fullName>
    </submittedName>
</protein>
<sequence length="181" mass="20340">MGQFSVLERLEEATTTVHGGVAIEAQCCSFSLLWVSMRIRGYGSWKPQDQILDRKSGLLLQDGLREHAATCFATSCVEQLDSLGTQIKTDLRVKMAIGGFSAFGNFGIPKMYRKLNDWRRHTMDYLAKLCNGTGYGGFAIQRQPGIPLRSLFFNATNPNSSLFSQKLIKMKFQIWIFSALK</sequence>
<proteinExistence type="predicted"/>
<accession>A0ABU6XU81</accession>
<dbReference type="Proteomes" id="UP001341840">
    <property type="component" value="Unassembled WGS sequence"/>
</dbReference>
<dbReference type="EMBL" id="JASCZI010213230">
    <property type="protein sequence ID" value="MED6201015.1"/>
    <property type="molecule type" value="Genomic_DNA"/>
</dbReference>
<keyword evidence="2" id="KW-1185">Reference proteome</keyword>
<name>A0ABU6XU81_9FABA</name>
<comment type="caution">
    <text evidence="1">The sequence shown here is derived from an EMBL/GenBank/DDBJ whole genome shotgun (WGS) entry which is preliminary data.</text>
</comment>
<gene>
    <name evidence="1" type="ORF">PIB30_090881</name>
</gene>
<evidence type="ECO:0000313" key="1">
    <source>
        <dbReference type="EMBL" id="MED6201015.1"/>
    </source>
</evidence>